<gene>
    <name evidence="1" type="ORF">O0236_008495</name>
</gene>
<sequence>MQTILGSNGQIGHELAEELYQNYTKELRLVSRHPKQIHPSDQTVAANLLDYNETLTAIEGSEIVYFTAGLPMNSDIMEQQFLGMLDNVIKASKQAHSKLVFFDNTYMYPKTATPQTETSPIIHEGRKSTVRARMAERLVAEIELGELPVVICRAPEFYGPDNTKSITNSMIFNRIKAGKRAFVPINDQVVRTLIWTPDASRAMALIGNTDSAYGQTWHLPTPKGITYQEMINISERVLGKRIKYSVVIMWTFKLGSWFNPALKESLELLPRYQVDNVFLSDKFQEAFPDFQITSFEEGITQILTK</sequence>
<reference evidence="1" key="1">
    <citation type="submission" date="2024-08" db="EMBL/GenBank/DDBJ databases">
        <title>Lentilactobacillus sp. nov., isolated from tree bark.</title>
        <authorList>
            <person name="Phuengjayaem S."/>
            <person name="Tanasupawat S."/>
        </authorList>
    </citation>
    <scope>NUCLEOTIDE SEQUENCE</scope>
    <source>
        <strain evidence="1">SPB1-3</strain>
    </source>
</reference>
<name>A0ACD5DDG6_9LACO</name>
<organism evidence="1 2">
    <name type="scientific">Lentilactobacillus terminaliae</name>
    <dbReference type="NCBI Taxonomy" id="3003483"/>
    <lineage>
        <taxon>Bacteria</taxon>
        <taxon>Bacillati</taxon>
        <taxon>Bacillota</taxon>
        <taxon>Bacilli</taxon>
        <taxon>Lactobacillales</taxon>
        <taxon>Lactobacillaceae</taxon>
        <taxon>Lentilactobacillus</taxon>
    </lineage>
</organism>
<evidence type="ECO:0000313" key="1">
    <source>
        <dbReference type="EMBL" id="XFD39429.1"/>
    </source>
</evidence>
<dbReference type="EMBL" id="CP168151">
    <property type="protein sequence ID" value="XFD39429.1"/>
    <property type="molecule type" value="Genomic_DNA"/>
</dbReference>
<keyword evidence="2" id="KW-1185">Reference proteome</keyword>
<protein>
    <submittedName>
        <fullName evidence="1">NAD-dependent epimerase/dehydratase family protein</fullName>
    </submittedName>
</protein>
<accession>A0ACD5DDG6</accession>
<evidence type="ECO:0000313" key="2">
    <source>
        <dbReference type="Proteomes" id="UP001149860"/>
    </source>
</evidence>
<proteinExistence type="predicted"/>
<dbReference type="Proteomes" id="UP001149860">
    <property type="component" value="Chromosome"/>
</dbReference>